<comment type="pathway">
    <text evidence="3">Quinol/quinone metabolism; 1,4-dihydroxy-2-naphthoate biosynthesis; 1,4-dihydroxy-2-naphthoate from chorismate: step 3/7.</text>
</comment>
<comment type="caution">
    <text evidence="5">The sequence shown here is derived from an EMBL/GenBank/DDBJ whole genome shotgun (WGS) entry which is preliminary data.</text>
</comment>
<accession>A0A940P8Y6</accession>
<dbReference type="PANTHER" id="PTHR42916">
    <property type="entry name" value="2-SUCCINYL-5-ENOLPYRUVYL-6-HYDROXY-3-CYCLOHEXENE-1-CARBOXYLATE SYNTHASE"/>
    <property type="match status" value="1"/>
</dbReference>
<gene>
    <name evidence="3 5" type="primary">menH</name>
    <name evidence="5" type="ORF">I6N95_01675</name>
</gene>
<evidence type="ECO:0000259" key="4">
    <source>
        <dbReference type="Pfam" id="PF00561"/>
    </source>
</evidence>
<sequence length="279" mass="31265">MKLKINGIAYFYTWLTEYQATRPTLLCLHGFTGTGATFNGIANEFPDHNLLTIDLIGHGQSASFVHPYRYQMTSLTQDIRLLTNQLGITQFALLGYSMGARVALSFSLSYPELVTALILESGSPGLASPSARRERRVSDLHLAQKLLKEPLCDFINFWEALPLFESQKRLSSHGQSLIRQERLNQTAFGLATSLWAMGTGSQPDYWPQLTDLQSFPVLLVTGKEDLKFQEIAQQMIARQPTITGEIIPYAGHAVHLEQPKRFAQVINHWLKGATLDETN</sequence>
<name>A0A940P8Y6_9ENTE</name>
<comment type="function">
    <text evidence="3">Catalyzes a proton abstraction reaction that results in 2,5-elimination of pyruvate from 2-succinyl-5-enolpyruvyl-6-hydroxy-3-cyclohexene-1-carboxylate (SEPHCHC) and the formation of 2-succinyl-6-hydroxy-2,4-cyclohexadiene-1-carboxylate (SHCHC).</text>
</comment>
<protein>
    <recommendedName>
        <fullName evidence="3">Putative 2-succinyl-6-hydroxy-2,4-cyclohexadiene-1-carboxylate synthase</fullName>
        <shortName evidence="3">SHCHC synthase</shortName>
        <ecNumber evidence="3">4.2.99.20</ecNumber>
    </recommendedName>
</protein>
<dbReference type="RefSeq" id="WP_209524600.1">
    <property type="nucleotide sequence ID" value="NZ_JAEEGA010000001.1"/>
</dbReference>
<dbReference type="PANTHER" id="PTHR42916:SF1">
    <property type="entry name" value="PROTEIN PHYLLO, CHLOROPLASTIC"/>
    <property type="match status" value="1"/>
</dbReference>
<keyword evidence="1 3" id="KW-0474">Menaquinone biosynthesis</keyword>
<evidence type="ECO:0000256" key="3">
    <source>
        <dbReference type="HAMAP-Rule" id="MF_01660"/>
    </source>
</evidence>
<dbReference type="NCBIfam" id="TIGR03695">
    <property type="entry name" value="menH_SHCHC"/>
    <property type="match status" value="1"/>
</dbReference>
<dbReference type="GO" id="GO:0070205">
    <property type="term" value="F:2-succinyl-6-hydroxy-2,4-cyclohexadiene-1-carboxylate synthase activity"/>
    <property type="evidence" value="ECO:0007669"/>
    <property type="project" value="UniProtKB-UniRule"/>
</dbReference>
<dbReference type="InterPro" id="IPR000073">
    <property type="entry name" value="AB_hydrolase_1"/>
</dbReference>
<dbReference type="Proteomes" id="UP000674938">
    <property type="component" value="Unassembled WGS sequence"/>
</dbReference>
<evidence type="ECO:0000313" key="5">
    <source>
        <dbReference type="EMBL" id="MBP1039708.1"/>
    </source>
</evidence>
<dbReference type="InterPro" id="IPR022485">
    <property type="entry name" value="SHCHC_synthase_MenH"/>
</dbReference>
<comment type="pathway">
    <text evidence="3">Quinol/quinone metabolism; menaquinone biosynthesis.</text>
</comment>
<dbReference type="GO" id="GO:0009234">
    <property type="term" value="P:menaquinone biosynthetic process"/>
    <property type="evidence" value="ECO:0007669"/>
    <property type="project" value="UniProtKB-UniRule"/>
</dbReference>
<comment type="similarity">
    <text evidence="3">Belongs to the AB hydrolase superfamily. MenH family.</text>
</comment>
<comment type="subunit">
    <text evidence="3">Monomer.</text>
</comment>
<dbReference type="PRINTS" id="PR00111">
    <property type="entry name" value="ABHYDROLASE"/>
</dbReference>
<dbReference type="EMBL" id="JAEEGA010000001">
    <property type="protein sequence ID" value="MBP1039708.1"/>
    <property type="molecule type" value="Genomic_DNA"/>
</dbReference>
<evidence type="ECO:0000256" key="1">
    <source>
        <dbReference type="ARBA" id="ARBA00022428"/>
    </source>
</evidence>
<dbReference type="InterPro" id="IPR029058">
    <property type="entry name" value="AB_hydrolase_fold"/>
</dbReference>
<keyword evidence="6" id="KW-1185">Reference proteome</keyword>
<comment type="catalytic activity">
    <reaction evidence="3">
        <text>5-enolpyruvoyl-6-hydroxy-2-succinyl-cyclohex-3-ene-1-carboxylate = (1R,6R)-6-hydroxy-2-succinyl-cyclohexa-2,4-diene-1-carboxylate + pyruvate</text>
        <dbReference type="Rhea" id="RHEA:25597"/>
        <dbReference type="ChEBI" id="CHEBI:15361"/>
        <dbReference type="ChEBI" id="CHEBI:58689"/>
        <dbReference type="ChEBI" id="CHEBI:58818"/>
        <dbReference type="EC" id="4.2.99.20"/>
    </reaction>
</comment>
<dbReference type="AlphaFoldDB" id="A0A940P8Y6"/>
<organism evidence="5 6">
    <name type="scientific">Vagococcus allomyrinae</name>
    <dbReference type="NCBI Taxonomy" id="2794353"/>
    <lineage>
        <taxon>Bacteria</taxon>
        <taxon>Bacillati</taxon>
        <taxon>Bacillota</taxon>
        <taxon>Bacilli</taxon>
        <taxon>Lactobacillales</taxon>
        <taxon>Enterococcaceae</taxon>
        <taxon>Vagococcus</taxon>
    </lineage>
</organism>
<dbReference type="HAMAP" id="MF_01660">
    <property type="entry name" value="MenH"/>
    <property type="match status" value="1"/>
</dbReference>
<evidence type="ECO:0000313" key="6">
    <source>
        <dbReference type="Proteomes" id="UP000674938"/>
    </source>
</evidence>
<feature type="domain" description="AB hydrolase-1" evidence="4">
    <location>
        <begin position="23"/>
        <end position="259"/>
    </location>
</feature>
<dbReference type="SUPFAM" id="SSF53474">
    <property type="entry name" value="alpha/beta-Hydrolases"/>
    <property type="match status" value="1"/>
</dbReference>
<dbReference type="Gene3D" id="3.40.50.1820">
    <property type="entry name" value="alpha/beta hydrolase"/>
    <property type="match status" value="1"/>
</dbReference>
<keyword evidence="2 3" id="KW-0456">Lyase</keyword>
<dbReference type="Pfam" id="PF00561">
    <property type="entry name" value="Abhydrolase_1"/>
    <property type="match status" value="1"/>
</dbReference>
<proteinExistence type="inferred from homology"/>
<dbReference type="EC" id="4.2.99.20" evidence="3"/>
<evidence type="ECO:0000256" key="2">
    <source>
        <dbReference type="ARBA" id="ARBA00023239"/>
    </source>
</evidence>
<reference evidence="5" key="1">
    <citation type="submission" date="2020-12" db="EMBL/GenBank/DDBJ databases">
        <title>Vagococcus allomyrinae sp. nov. and Enterococcus lavae sp. nov., isolated from the larvae of Allomyrina dichotoma.</title>
        <authorList>
            <person name="Lee S.D."/>
        </authorList>
    </citation>
    <scope>NUCLEOTIDE SEQUENCE</scope>
    <source>
        <strain evidence="5">BWB3-3</strain>
    </source>
</reference>